<accession>A0A395RG62</accession>
<name>A0A395RG62_FUSSP</name>
<comment type="caution">
    <text evidence="1">The sequence shown here is derived from an EMBL/GenBank/DDBJ whole genome shotgun (WGS) entry which is preliminary data.</text>
</comment>
<reference evidence="1 2" key="1">
    <citation type="journal article" date="2018" name="PLoS Pathog.">
        <title>Evolution of structural diversity of trichothecenes, a family of toxins produced by plant pathogenic and entomopathogenic fungi.</title>
        <authorList>
            <person name="Proctor R.H."/>
            <person name="McCormick S.P."/>
            <person name="Kim H.S."/>
            <person name="Cardoza R.E."/>
            <person name="Stanley A.M."/>
            <person name="Lindo L."/>
            <person name="Kelly A."/>
            <person name="Brown D.W."/>
            <person name="Lee T."/>
            <person name="Vaughan M.M."/>
            <person name="Alexander N.J."/>
            <person name="Busman M."/>
            <person name="Gutierrez S."/>
        </authorList>
    </citation>
    <scope>NUCLEOTIDE SEQUENCE [LARGE SCALE GENOMIC DNA]</scope>
    <source>
        <strain evidence="1 2">NRRL 3299</strain>
    </source>
</reference>
<organism evidence="1 2">
    <name type="scientific">Fusarium sporotrichioides</name>
    <dbReference type="NCBI Taxonomy" id="5514"/>
    <lineage>
        <taxon>Eukaryota</taxon>
        <taxon>Fungi</taxon>
        <taxon>Dikarya</taxon>
        <taxon>Ascomycota</taxon>
        <taxon>Pezizomycotina</taxon>
        <taxon>Sordariomycetes</taxon>
        <taxon>Hypocreomycetidae</taxon>
        <taxon>Hypocreales</taxon>
        <taxon>Nectriaceae</taxon>
        <taxon>Fusarium</taxon>
    </lineage>
</organism>
<keyword evidence="2" id="KW-1185">Reference proteome</keyword>
<dbReference type="EMBL" id="PXOF01000242">
    <property type="protein sequence ID" value="RGP59013.1"/>
    <property type="molecule type" value="Genomic_DNA"/>
</dbReference>
<protein>
    <submittedName>
        <fullName evidence="1">Uncharacterized protein</fullName>
    </submittedName>
</protein>
<sequence>MLRIDLTKKEIGRLVNGYYTEATLHKLMKIDYSDCQRWEENQIFRQFLTKVVGTTPGHWKAPKAIQSWAVEPLMEYREDEAKRQEEHDADLEAAAPARKAALEAEERVAAAKRAAEVKAIEERDNSRRAAKAATSFAAAIAKATSLMIARAKNEAAAREAAKEPAARAASDICFDGDDLLSFD</sequence>
<gene>
    <name evidence="1" type="ORF">FSPOR_11635</name>
</gene>
<evidence type="ECO:0000313" key="2">
    <source>
        <dbReference type="Proteomes" id="UP000266152"/>
    </source>
</evidence>
<evidence type="ECO:0000313" key="1">
    <source>
        <dbReference type="EMBL" id="RGP59013.1"/>
    </source>
</evidence>
<dbReference type="AlphaFoldDB" id="A0A395RG62"/>
<dbReference type="Proteomes" id="UP000266152">
    <property type="component" value="Unassembled WGS sequence"/>
</dbReference>
<proteinExistence type="predicted"/>